<keyword evidence="2" id="KW-0805">Transcription regulation</keyword>
<proteinExistence type="inferred from homology"/>
<dbReference type="GO" id="GO:0000160">
    <property type="term" value="P:phosphorelay signal transduction system"/>
    <property type="evidence" value="ECO:0007669"/>
    <property type="project" value="InterPro"/>
</dbReference>
<organism evidence="7 8">
    <name type="scientific">Paractinoplanes atraurantiacus</name>
    <dbReference type="NCBI Taxonomy" id="1036182"/>
    <lineage>
        <taxon>Bacteria</taxon>
        <taxon>Bacillati</taxon>
        <taxon>Actinomycetota</taxon>
        <taxon>Actinomycetes</taxon>
        <taxon>Micromonosporales</taxon>
        <taxon>Micromonosporaceae</taxon>
        <taxon>Paractinoplanes</taxon>
    </lineage>
</organism>
<protein>
    <submittedName>
        <fullName evidence="7">Transcriptional regulatory protein, C terminal</fullName>
    </submittedName>
</protein>
<dbReference type="OrthoDB" id="134712at2"/>
<dbReference type="Gene3D" id="3.40.50.300">
    <property type="entry name" value="P-loop containing nucleotide triphosphate hydrolases"/>
    <property type="match status" value="1"/>
</dbReference>
<dbReference type="GO" id="GO:0006355">
    <property type="term" value="P:regulation of DNA-templated transcription"/>
    <property type="evidence" value="ECO:0007669"/>
    <property type="project" value="InterPro"/>
</dbReference>
<keyword evidence="3 5" id="KW-0238">DNA-binding</keyword>
<feature type="domain" description="OmpR/PhoB-type" evidence="6">
    <location>
        <begin position="6"/>
        <end position="110"/>
    </location>
</feature>
<dbReference type="Gene3D" id="1.25.40.10">
    <property type="entry name" value="Tetratricopeptide repeat domain"/>
    <property type="match status" value="1"/>
</dbReference>
<dbReference type="GO" id="GO:0003677">
    <property type="term" value="F:DNA binding"/>
    <property type="evidence" value="ECO:0007669"/>
    <property type="project" value="UniProtKB-UniRule"/>
</dbReference>
<dbReference type="PANTHER" id="PTHR35807:SF1">
    <property type="entry name" value="TRANSCRIPTIONAL REGULATOR REDD"/>
    <property type="match status" value="1"/>
</dbReference>
<evidence type="ECO:0000256" key="4">
    <source>
        <dbReference type="ARBA" id="ARBA00023163"/>
    </source>
</evidence>
<evidence type="ECO:0000259" key="6">
    <source>
        <dbReference type="PROSITE" id="PS51755"/>
    </source>
</evidence>
<dbReference type="SMART" id="SM01043">
    <property type="entry name" value="BTAD"/>
    <property type="match status" value="1"/>
</dbReference>
<evidence type="ECO:0000313" key="8">
    <source>
        <dbReference type="Proteomes" id="UP000219612"/>
    </source>
</evidence>
<evidence type="ECO:0000313" key="7">
    <source>
        <dbReference type="EMBL" id="SNY70292.1"/>
    </source>
</evidence>
<feature type="DNA-binding region" description="OmpR/PhoB-type" evidence="5">
    <location>
        <begin position="6"/>
        <end position="110"/>
    </location>
</feature>
<keyword evidence="8" id="KW-1185">Reference proteome</keyword>
<name>A0A285KCH2_9ACTN</name>
<dbReference type="Pfam" id="PF13191">
    <property type="entry name" value="AAA_16"/>
    <property type="match status" value="1"/>
</dbReference>
<dbReference type="Pfam" id="PF03704">
    <property type="entry name" value="BTAD"/>
    <property type="match status" value="1"/>
</dbReference>
<reference evidence="8" key="1">
    <citation type="submission" date="2017-09" db="EMBL/GenBank/DDBJ databases">
        <authorList>
            <person name="Varghese N."/>
            <person name="Submissions S."/>
        </authorList>
    </citation>
    <scope>NUCLEOTIDE SEQUENCE [LARGE SCALE GENOMIC DNA]</scope>
    <source>
        <strain evidence="8">CGMCC 4.6857</strain>
    </source>
</reference>
<evidence type="ECO:0000256" key="1">
    <source>
        <dbReference type="ARBA" id="ARBA00005820"/>
    </source>
</evidence>
<sequence length="1051" mass="112319">MVMPVMRPMESGSLRLRILGPLRLWRDGAELGAGPRQQAYLLALLLAKAGRPISVTELIDLIWGEDSPASAVNVLHKYVGGLRHVLEPGLRARETGTYLLRRGNGYLFVPDPEMVDLVAFRNLVETAGAERDDTALDNYVAALSLWHGPAGDGLAHTPAAMPIFAGLNGEFFDACVAAAGLAVSRGRPERVVPALRLAASMGPLHEPVQASLISVLGAAGQQAEALALYRTVRERLAHDLGIDPGPALEQAHRQVLGRPQATAAPAPVAVTPAPPGLIGRDDELARLWEAVNPALSGGSGLALVDGEPGAGKTRLLEEIAAEARRRGVTVVWGACVEGAGAPSLWPWMRALRALVADLPVETRDEWLVGDVGRLVAPRSGPVTDSGLPDSELPDSGAQFRQFEQVVDMIARFSGARPLLLVIDDLQWGDVASLRLFGHLAARLPGGSALAGAMRDSAPVPGSELSRVMAGLARVPGHRRIRLGPLGAPEVARLIRDETGNEVDATVARTVHVRTGGNPFFVREIARQLAGGGPLAGEGVPFSVRDVVLDRTAGLGDAVRDVLEIAAFLGRDVNLLLLATVAGIDVQTCLDRLEPLGRLGLLRPVSGDPFAFSFVHDLVRESITAAMPSRRATPLHLRVAEALERAGTRDDAAVERLAYHLWAAGPLADPARTADALTEAGRRAVAKLAFVAAEQHLRSAVQLARSAGLPERELPALSLLVAVFKRQAGYTGSYIELLDRAEYVAGAIGRTGEAADFLFTRVISAFSSVQPDHLDLARRLYAQGQASADPVVRQYGQQGWGLHQWSLGDVGAALRHLAEGNRTLMDDRLWVVGNPLRRELHIFGLMQHAVVATLHGDPETTQVLLDIVEAAAGQNRYEITLWAHFATMAAAMSGEPAAAQRAAARWLAADPGHFVGDVDVFLRVTWCWMRALTGDDPAGAAAEGEAAMRTMMEGRRYGIAFHFGLVVEMWLAAAEPERAGAALELADHYLEAHGHRYAEGLILLLRARVLLARGAPAEQVRAAAVTARDRSAQQEAYQFARRAKAFLAELGD</sequence>
<dbReference type="InterPro" id="IPR011990">
    <property type="entry name" value="TPR-like_helical_dom_sf"/>
</dbReference>
<gene>
    <name evidence="7" type="ORF">SAMN05421748_13755</name>
</gene>
<dbReference type="Proteomes" id="UP000219612">
    <property type="component" value="Unassembled WGS sequence"/>
</dbReference>
<dbReference type="Pfam" id="PF00486">
    <property type="entry name" value="Trans_reg_C"/>
    <property type="match status" value="1"/>
</dbReference>
<evidence type="ECO:0000256" key="5">
    <source>
        <dbReference type="PROSITE-ProRule" id="PRU01091"/>
    </source>
</evidence>
<keyword evidence="4" id="KW-0804">Transcription</keyword>
<comment type="similarity">
    <text evidence="1">Belongs to the AfsR/DnrI/RedD regulatory family.</text>
</comment>
<dbReference type="InterPro" id="IPR016032">
    <property type="entry name" value="Sig_transdc_resp-reg_C-effctor"/>
</dbReference>
<dbReference type="InterPro" id="IPR001867">
    <property type="entry name" value="OmpR/PhoB-type_DNA-bd"/>
</dbReference>
<dbReference type="SUPFAM" id="SSF48452">
    <property type="entry name" value="TPR-like"/>
    <property type="match status" value="1"/>
</dbReference>
<dbReference type="EMBL" id="OBDY01000037">
    <property type="protein sequence ID" value="SNY70292.1"/>
    <property type="molecule type" value="Genomic_DNA"/>
</dbReference>
<dbReference type="InterPro" id="IPR041664">
    <property type="entry name" value="AAA_16"/>
</dbReference>
<evidence type="ECO:0000256" key="3">
    <source>
        <dbReference type="ARBA" id="ARBA00023125"/>
    </source>
</evidence>
<dbReference type="AlphaFoldDB" id="A0A285KCH2"/>
<dbReference type="InterPro" id="IPR027417">
    <property type="entry name" value="P-loop_NTPase"/>
</dbReference>
<dbReference type="PROSITE" id="PS51755">
    <property type="entry name" value="OMPR_PHOB"/>
    <property type="match status" value="1"/>
</dbReference>
<dbReference type="SUPFAM" id="SSF46894">
    <property type="entry name" value="C-terminal effector domain of the bipartite response regulators"/>
    <property type="match status" value="1"/>
</dbReference>
<dbReference type="InterPro" id="IPR051677">
    <property type="entry name" value="AfsR-DnrI-RedD_regulator"/>
</dbReference>
<dbReference type="PANTHER" id="PTHR35807">
    <property type="entry name" value="TRANSCRIPTIONAL REGULATOR REDD-RELATED"/>
    <property type="match status" value="1"/>
</dbReference>
<dbReference type="SUPFAM" id="SSF52540">
    <property type="entry name" value="P-loop containing nucleoside triphosphate hydrolases"/>
    <property type="match status" value="1"/>
</dbReference>
<dbReference type="InterPro" id="IPR005158">
    <property type="entry name" value="BTAD"/>
</dbReference>
<accession>A0A285KCH2</accession>
<dbReference type="InterPro" id="IPR036388">
    <property type="entry name" value="WH-like_DNA-bd_sf"/>
</dbReference>
<dbReference type="SMART" id="SM00862">
    <property type="entry name" value="Trans_reg_C"/>
    <property type="match status" value="1"/>
</dbReference>
<dbReference type="Gene3D" id="1.10.10.10">
    <property type="entry name" value="Winged helix-like DNA-binding domain superfamily/Winged helix DNA-binding domain"/>
    <property type="match status" value="1"/>
</dbReference>
<evidence type="ECO:0000256" key="2">
    <source>
        <dbReference type="ARBA" id="ARBA00023015"/>
    </source>
</evidence>